<dbReference type="RefSeq" id="WP_010921584.1">
    <property type="nucleotide sequence ID" value="NC_011916.1"/>
</dbReference>
<dbReference type="InterPro" id="IPR045502">
    <property type="entry name" value="DUF6489"/>
</dbReference>
<reference evidence="1 2" key="1">
    <citation type="journal article" date="2010" name="J. Bacteriol.">
        <title>The genetic basis of laboratory adaptation in Caulobacter crescentus.</title>
        <authorList>
            <person name="Marks M.E."/>
            <person name="Castro-Rojas C.M."/>
            <person name="Teiling C."/>
            <person name="Du L."/>
            <person name="Kapatral V."/>
            <person name="Walunas T.L."/>
            <person name="Crosson S."/>
        </authorList>
    </citation>
    <scope>NUCLEOTIDE SEQUENCE [LARGE SCALE GENOMIC DNA]</scope>
    <source>
        <strain evidence="2">NA1000 / CB15N</strain>
    </source>
</reference>
<keyword evidence="2" id="KW-1185">Reference proteome</keyword>
<protein>
    <submittedName>
        <fullName evidence="1">Uncharacterized protein</fullName>
    </submittedName>
</protein>
<gene>
    <name evidence="1" type="ordered locus">CCNA_03873</name>
</gene>
<evidence type="ECO:0000313" key="1">
    <source>
        <dbReference type="EMBL" id="ACL97338.1"/>
    </source>
</evidence>
<dbReference type="HOGENOM" id="CLU_132026_1_0_5"/>
<evidence type="ECO:0000313" key="2">
    <source>
        <dbReference type="Proteomes" id="UP000001364"/>
    </source>
</evidence>
<dbReference type="Pfam" id="PF20099">
    <property type="entry name" value="DUF6489"/>
    <property type="match status" value="1"/>
</dbReference>
<dbReference type="OrthoDB" id="5740990at2"/>
<dbReference type="GeneID" id="7332721"/>
<organism evidence="1 2">
    <name type="scientific">Caulobacter vibrioides (strain NA1000 / CB15N)</name>
    <name type="common">Caulobacter crescentus</name>
    <dbReference type="NCBI Taxonomy" id="565050"/>
    <lineage>
        <taxon>Bacteria</taxon>
        <taxon>Pseudomonadati</taxon>
        <taxon>Pseudomonadota</taxon>
        <taxon>Alphaproteobacteria</taxon>
        <taxon>Caulobacterales</taxon>
        <taxon>Caulobacteraceae</taxon>
        <taxon>Caulobacter</taxon>
    </lineage>
</organism>
<name>A0A0H3CDE0_CAUVN</name>
<dbReference type="RefSeq" id="YP_002519246.1">
    <property type="nucleotide sequence ID" value="NC_011916.1"/>
</dbReference>
<sequence>MKMTIEIDCTPVEARAFLGLPDVSALNDHLVKEMQNRMDANMAMLAPEELMKNWMAFGAGAQESFRKLMTAAAGAAVGGAGVKRD</sequence>
<dbReference type="PhylomeDB" id="A0A0H3CDE0"/>
<dbReference type="KEGG" id="ccs:CCNA_03873"/>
<dbReference type="AlphaFoldDB" id="A0A0H3CDE0"/>
<dbReference type="Proteomes" id="UP000001364">
    <property type="component" value="Chromosome"/>
</dbReference>
<proteinExistence type="predicted"/>
<accession>A0A0H3CDE0</accession>
<dbReference type="PATRIC" id="fig|565050.3.peg.3778"/>
<dbReference type="EMBL" id="CP001340">
    <property type="protein sequence ID" value="ACL97338.1"/>
    <property type="molecule type" value="Genomic_DNA"/>
</dbReference>